<dbReference type="InterPro" id="IPR001650">
    <property type="entry name" value="Helicase_C-like"/>
</dbReference>
<evidence type="ECO:0000259" key="2">
    <source>
        <dbReference type="PROSITE" id="PS51192"/>
    </source>
</evidence>
<dbReference type="InterPro" id="IPR014001">
    <property type="entry name" value="Helicase_ATP-bd"/>
</dbReference>
<dbReference type="InterPro" id="IPR000330">
    <property type="entry name" value="SNF2_N"/>
</dbReference>
<protein>
    <submittedName>
        <fullName evidence="4">DEAD/DEAH box helicase</fullName>
    </submittedName>
</protein>
<evidence type="ECO:0000259" key="3">
    <source>
        <dbReference type="PROSITE" id="PS51194"/>
    </source>
</evidence>
<keyword evidence="5" id="KW-1185">Reference proteome</keyword>
<dbReference type="PROSITE" id="PS51194">
    <property type="entry name" value="HELICASE_CTER"/>
    <property type="match status" value="1"/>
</dbReference>
<keyword evidence="4" id="KW-0067">ATP-binding</keyword>
<comment type="caution">
    <text evidence="4">The sequence shown here is derived from an EMBL/GenBank/DDBJ whole genome shotgun (WGS) entry which is preliminary data.</text>
</comment>
<dbReference type="Gene3D" id="3.40.50.10810">
    <property type="entry name" value="Tandem AAA-ATPase domain"/>
    <property type="match status" value="1"/>
</dbReference>
<dbReference type="InterPro" id="IPR038718">
    <property type="entry name" value="SNF2-like_sf"/>
</dbReference>
<gene>
    <name evidence="4" type="ORF">G3A44_09975</name>
</gene>
<name>A0A7C9PGS7_9BURK</name>
<keyword evidence="1" id="KW-0378">Hydrolase</keyword>
<evidence type="ECO:0000313" key="4">
    <source>
        <dbReference type="EMBL" id="NDY91513.1"/>
    </source>
</evidence>
<dbReference type="InterPro" id="IPR049730">
    <property type="entry name" value="SNF2/RAD54-like_C"/>
</dbReference>
<dbReference type="GO" id="GO:0005524">
    <property type="term" value="F:ATP binding"/>
    <property type="evidence" value="ECO:0007669"/>
    <property type="project" value="InterPro"/>
</dbReference>
<dbReference type="SMART" id="SM00487">
    <property type="entry name" value="DEXDc"/>
    <property type="match status" value="1"/>
</dbReference>
<organism evidence="4 5">
    <name type="scientific">Ideonella livida</name>
    <dbReference type="NCBI Taxonomy" id="2707176"/>
    <lineage>
        <taxon>Bacteria</taxon>
        <taxon>Pseudomonadati</taxon>
        <taxon>Pseudomonadota</taxon>
        <taxon>Betaproteobacteria</taxon>
        <taxon>Burkholderiales</taxon>
        <taxon>Sphaerotilaceae</taxon>
        <taxon>Ideonella</taxon>
    </lineage>
</organism>
<proteinExistence type="predicted"/>
<sequence length="1439" mass="156926">MATLALNDYLALGPAERFVALAVTLGGRLRTRPWIHTLLHGGLWRDPAARLTHEVVRQALQTLGQHGWLRQDTYRAGHWEPSPQALAVLYPALLESADIDRLRRALAEADHYSDTVGGRQAYNVRFPDEQAAFARVRLEALAASDPEQLRALEHRLPWGISSLGEVLDRAVTDVLDDDLLPMLHPDLQVGMVHHALLGLLGNWRQPPDLDLNHWIDELLALETGPSGANLRLLWAEAQLMRGDAPDLARLLAPALVPLADPDPGLAERQQRALALQAAQAVARGAWEEAIAGYESALPLLRKLSGQRRGLLGAWPGSLYPLALMARPEPEHLQRALKYCLAEGGKREPVPDSPYGLLAEALRMRLAEVPLNLRLFLPRSGLSYSPQHPAPSFSGDGPVMILDFWRWLARAWLKTGGEAEALSADERAAARLLRQHLEGAGFGTLSRWLDQALDLLDGRPVPDTFFVSPPRPAWELALDALSAVAQPEGAGAEADKPETRLVWCLTVEEDGSVSALQPLEQRLGARGWSKAKEVPLSRLQRTAEALPAADARLARCIRAEAFGRGLRLDLPAALSALVGHPQVALWHSPERNFELVEGQPELDVVREPDRLRVRLLPAIDLQHCQAVEKRWAGTPAEQKELEALRGLRVVLDSPQRGRLIQLSPAQRRVAQLLGPQGLVLPPAGAARLKEVLGGLGMHFQIQSDAAGVQAARELPADARLRAELSPVGDALSLRVVAVPYGQDYLEESPRLVPGAGRQRVVTALRGETLGVQRDLAAERAHLDTLLDACPMLVPPPAGAPAEWLVEEPEAALTLVERLPTLACLQGVDWPKGQPVRVEAAGLDQLALRVHTRQDWLGLDGELGLDEGLVLSLHQLLSLTAQRKSRFVPLGQGRYLALTQELRERLDDLSAVAETANAADLAQLRIPAVAAPWLQQLTEGTQLQVDPAFADRLARLDQARQVVPALPATLQAQLRPYQEEGYEWAMRLAHAGLGACLADDMGLGKTLQALAVLLARAGQGPALVVAPTSLVGNWRAEARRFAPSLEVIVHAEGGADRTEALAQLGRQQLVVVSYPMLQIDQAAFAAVDWATLVLDEAQAIKNAQAKRSQAVFELRAAFRLALSGTPIENRLAELWSIMRACNPGLLGSLARFNERFAGPIERQRDKTAQRQLRRLISPFILRRTKAQVLDDLPPRTELVLQVEGDATERAHYEALRRQVLADAERSLSGDAPGQAHLNILAGLTRLRRAACDPRLVSPQLALPGAKVQAFAELAAELVANGHKALVFSQFVDFLALLKAPLDAAGIAYQYLDGSTPGPERMKRVDAFQAGQGDLFLISLKAGGFGLNLTVADYVVIADPWWNPAAEDQASGRAHRMGQQRPVTVYRLVHQGTLEEKILTLHRDKRELADLLLEGGEARALPPADELLALMRGQALPPDETA</sequence>
<evidence type="ECO:0000313" key="5">
    <source>
        <dbReference type="Proteomes" id="UP000484255"/>
    </source>
</evidence>
<dbReference type="Gene3D" id="3.40.50.300">
    <property type="entry name" value="P-loop containing nucleotide triphosphate hydrolases"/>
    <property type="match status" value="1"/>
</dbReference>
<dbReference type="GO" id="GO:0004386">
    <property type="term" value="F:helicase activity"/>
    <property type="evidence" value="ECO:0007669"/>
    <property type="project" value="UniProtKB-KW"/>
</dbReference>
<dbReference type="Proteomes" id="UP000484255">
    <property type="component" value="Unassembled WGS sequence"/>
</dbReference>
<dbReference type="CDD" id="cd18012">
    <property type="entry name" value="DEXQc_arch_SWI2_SNF2"/>
    <property type="match status" value="1"/>
</dbReference>
<keyword evidence="4" id="KW-0347">Helicase</keyword>
<dbReference type="GO" id="GO:0016787">
    <property type="term" value="F:hydrolase activity"/>
    <property type="evidence" value="ECO:0007669"/>
    <property type="project" value="UniProtKB-KW"/>
</dbReference>
<dbReference type="InterPro" id="IPR027417">
    <property type="entry name" value="P-loop_NTPase"/>
</dbReference>
<dbReference type="PANTHER" id="PTHR10799">
    <property type="entry name" value="SNF2/RAD54 HELICASE FAMILY"/>
    <property type="match status" value="1"/>
</dbReference>
<evidence type="ECO:0000256" key="1">
    <source>
        <dbReference type="ARBA" id="ARBA00022801"/>
    </source>
</evidence>
<reference evidence="4 5" key="1">
    <citation type="submission" date="2020-02" db="EMBL/GenBank/DDBJ databases">
        <title>Ideonella bacterium strain TBM-1.</title>
        <authorList>
            <person name="Chen W.-M."/>
        </authorList>
    </citation>
    <scope>NUCLEOTIDE SEQUENCE [LARGE SCALE GENOMIC DNA]</scope>
    <source>
        <strain evidence="4 5">TBM-1</strain>
    </source>
</reference>
<dbReference type="CDD" id="cd18793">
    <property type="entry name" value="SF2_C_SNF"/>
    <property type="match status" value="1"/>
</dbReference>
<feature type="domain" description="Helicase C-terminal" evidence="3">
    <location>
        <begin position="1263"/>
        <end position="1426"/>
    </location>
</feature>
<dbReference type="RefSeq" id="WP_163457371.1">
    <property type="nucleotide sequence ID" value="NZ_JAAGOH010000010.1"/>
</dbReference>
<dbReference type="Pfam" id="PF00271">
    <property type="entry name" value="Helicase_C"/>
    <property type="match status" value="1"/>
</dbReference>
<dbReference type="SUPFAM" id="SSF52540">
    <property type="entry name" value="P-loop containing nucleoside triphosphate hydrolases"/>
    <property type="match status" value="2"/>
</dbReference>
<accession>A0A7C9PGS7</accession>
<feature type="domain" description="Helicase ATP-binding" evidence="2">
    <location>
        <begin position="984"/>
        <end position="1142"/>
    </location>
</feature>
<dbReference type="EMBL" id="JAAGOH010000010">
    <property type="protein sequence ID" value="NDY91513.1"/>
    <property type="molecule type" value="Genomic_DNA"/>
</dbReference>
<dbReference type="SMART" id="SM00490">
    <property type="entry name" value="HELICc"/>
    <property type="match status" value="1"/>
</dbReference>
<dbReference type="Pfam" id="PF00176">
    <property type="entry name" value="SNF2-rel_dom"/>
    <property type="match status" value="1"/>
</dbReference>
<dbReference type="PROSITE" id="PS51192">
    <property type="entry name" value="HELICASE_ATP_BIND_1"/>
    <property type="match status" value="1"/>
</dbReference>
<keyword evidence="4" id="KW-0547">Nucleotide-binding</keyword>